<evidence type="ECO:0000313" key="1">
    <source>
        <dbReference type="EMBL" id="GAI90277.1"/>
    </source>
</evidence>
<dbReference type="InterPro" id="IPR018391">
    <property type="entry name" value="PQQ_b-propeller_rpt"/>
</dbReference>
<evidence type="ECO:0008006" key="2">
    <source>
        <dbReference type="Google" id="ProtNLM"/>
    </source>
</evidence>
<feature type="non-terminal residue" evidence="1">
    <location>
        <position position="1"/>
    </location>
</feature>
<dbReference type="EMBL" id="BARW01019005">
    <property type="protein sequence ID" value="GAI90277.1"/>
    <property type="molecule type" value="Genomic_DNA"/>
</dbReference>
<dbReference type="SMART" id="SM00564">
    <property type="entry name" value="PQQ"/>
    <property type="match status" value="1"/>
</dbReference>
<sequence>SLDTASNQVKPLADVGEKIDAPLCASNGVVYVHTQEHETLYALNAQTGVELWSFSLSSE</sequence>
<reference evidence="1" key="1">
    <citation type="journal article" date="2014" name="Front. Microbiol.">
        <title>High frequency of phylogenetically diverse reductive dehalogenase-homologous genes in deep subseafloor sedimentary metagenomes.</title>
        <authorList>
            <person name="Kawai M."/>
            <person name="Futagami T."/>
            <person name="Toyoda A."/>
            <person name="Takaki Y."/>
            <person name="Nishi S."/>
            <person name="Hori S."/>
            <person name="Arai W."/>
            <person name="Tsubouchi T."/>
            <person name="Morono Y."/>
            <person name="Uchiyama I."/>
            <person name="Ito T."/>
            <person name="Fujiyama A."/>
            <person name="Inagaki F."/>
            <person name="Takami H."/>
        </authorList>
    </citation>
    <scope>NUCLEOTIDE SEQUENCE</scope>
    <source>
        <strain evidence="1">Expedition CK06-06</strain>
    </source>
</reference>
<proteinExistence type="predicted"/>
<gene>
    <name evidence="1" type="ORF">S12H4_32406</name>
</gene>
<dbReference type="SUPFAM" id="SSF50998">
    <property type="entry name" value="Quinoprotein alcohol dehydrogenase-like"/>
    <property type="match status" value="1"/>
</dbReference>
<dbReference type="Gene3D" id="2.40.128.630">
    <property type="match status" value="1"/>
</dbReference>
<name>X1SB67_9ZZZZ</name>
<organism evidence="1">
    <name type="scientific">marine sediment metagenome</name>
    <dbReference type="NCBI Taxonomy" id="412755"/>
    <lineage>
        <taxon>unclassified sequences</taxon>
        <taxon>metagenomes</taxon>
        <taxon>ecological metagenomes</taxon>
    </lineage>
</organism>
<protein>
    <recommendedName>
        <fullName evidence="2">Pyrrolo-quinoline quinone</fullName>
    </recommendedName>
</protein>
<dbReference type="AlphaFoldDB" id="X1SB67"/>
<comment type="caution">
    <text evidence="1">The sequence shown here is derived from an EMBL/GenBank/DDBJ whole genome shotgun (WGS) entry which is preliminary data.</text>
</comment>
<accession>X1SB67</accession>
<dbReference type="InterPro" id="IPR011047">
    <property type="entry name" value="Quinoprotein_ADH-like_sf"/>
</dbReference>